<evidence type="ECO:0000313" key="4">
    <source>
        <dbReference type="Proteomes" id="UP000188169"/>
    </source>
</evidence>
<sequence length="74" mass="7493">MSIETQVINIDGMTCGGCVKSVDSALTQLDGVQSVEVDLEGNKASVAYDSSAVAVDAIVEAIEEAGFDAVVAGE</sequence>
<dbReference type="PANTHER" id="PTHR46594:SF4">
    <property type="entry name" value="P-TYPE CATION-TRANSPORTING ATPASE"/>
    <property type="match status" value="1"/>
</dbReference>
<dbReference type="Gene3D" id="3.30.70.100">
    <property type="match status" value="1"/>
</dbReference>
<dbReference type="SUPFAM" id="SSF55008">
    <property type="entry name" value="HMA, heavy metal-associated domain"/>
    <property type="match status" value="1"/>
</dbReference>
<dbReference type="InterPro" id="IPR006121">
    <property type="entry name" value="HMA_dom"/>
</dbReference>
<gene>
    <name evidence="3" type="primary">copZ</name>
    <name evidence="3" type="ORF">A1019T_00445</name>
</gene>
<proteinExistence type="predicted"/>
<name>A0A1R4EDC4_9GAMM</name>
<keyword evidence="1" id="KW-0479">Metal-binding</keyword>
<keyword evidence="4" id="KW-1185">Reference proteome</keyword>
<dbReference type="PRINTS" id="PR00946">
    <property type="entry name" value="HGSCAVENGER"/>
</dbReference>
<dbReference type="STRING" id="1945520.A1019T_00445"/>
<dbReference type="AlphaFoldDB" id="A0A1R4EDC4"/>
<feature type="domain" description="HMA" evidence="2">
    <location>
        <begin position="4"/>
        <end position="70"/>
    </location>
</feature>
<evidence type="ECO:0000259" key="2">
    <source>
        <dbReference type="PROSITE" id="PS50846"/>
    </source>
</evidence>
<dbReference type="InterPro" id="IPR001802">
    <property type="entry name" value="MerP/CopZ"/>
</dbReference>
<organism evidence="3 4">
    <name type="scientific">Psychrobacter pasteurii</name>
    <dbReference type="NCBI Taxonomy" id="1945520"/>
    <lineage>
        <taxon>Bacteria</taxon>
        <taxon>Pseudomonadati</taxon>
        <taxon>Pseudomonadota</taxon>
        <taxon>Gammaproteobacteria</taxon>
        <taxon>Moraxellales</taxon>
        <taxon>Moraxellaceae</taxon>
        <taxon>Psychrobacter</taxon>
    </lineage>
</organism>
<dbReference type="CDD" id="cd00371">
    <property type="entry name" value="HMA"/>
    <property type="match status" value="1"/>
</dbReference>
<dbReference type="Pfam" id="PF00403">
    <property type="entry name" value="HMA"/>
    <property type="match status" value="1"/>
</dbReference>
<dbReference type="InterPro" id="IPR017969">
    <property type="entry name" value="Heavy-metal-associated_CS"/>
</dbReference>
<dbReference type="FunFam" id="3.30.70.100:FF:000001">
    <property type="entry name" value="ATPase copper transporting beta"/>
    <property type="match status" value="1"/>
</dbReference>
<dbReference type="InterPro" id="IPR036163">
    <property type="entry name" value="HMA_dom_sf"/>
</dbReference>
<protein>
    <submittedName>
        <fullName evidence="3">Copper chaperone CopZ</fullName>
    </submittedName>
</protein>
<dbReference type="RefSeq" id="WP_244152344.1">
    <property type="nucleotide sequence ID" value="NZ_FUGD01000049.1"/>
</dbReference>
<dbReference type="PANTHER" id="PTHR46594">
    <property type="entry name" value="P-TYPE CATION-TRANSPORTING ATPASE"/>
    <property type="match status" value="1"/>
</dbReference>
<dbReference type="PROSITE" id="PS01047">
    <property type="entry name" value="HMA_1"/>
    <property type="match status" value="1"/>
</dbReference>
<dbReference type="Proteomes" id="UP000188169">
    <property type="component" value="Unassembled WGS sequence"/>
</dbReference>
<dbReference type="GO" id="GO:0046872">
    <property type="term" value="F:metal ion binding"/>
    <property type="evidence" value="ECO:0007669"/>
    <property type="project" value="UniProtKB-KW"/>
</dbReference>
<evidence type="ECO:0000256" key="1">
    <source>
        <dbReference type="ARBA" id="ARBA00022723"/>
    </source>
</evidence>
<accession>A0A1R4EDC4</accession>
<evidence type="ECO:0000313" key="3">
    <source>
        <dbReference type="EMBL" id="SJM36484.1"/>
    </source>
</evidence>
<reference evidence="4" key="1">
    <citation type="submission" date="2017-02" db="EMBL/GenBank/DDBJ databases">
        <authorList>
            <person name="Mornico D."/>
        </authorList>
    </citation>
    <scope>NUCLEOTIDE SEQUENCE [LARGE SCALE GENOMIC DNA]</scope>
</reference>
<dbReference type="EMBL" id="FUGD01000049">
    <property type="protein sequence ID" value="SJM36484.1"/>
    <property type="molecule type" value="Genomic_DNA"/>
</dbReference>
<dbReference type="PROSITE" id="PS50846">
    <property type="entry name" value="HMA_2"/>
    <property type="match status" value="1"/>
</dbReference>